<name>A0A1Y1Z0R8_9FUNG</name>
<evidence type="ECO:0000313" key="2">
    <source>
        <dbReference type="Proteomes" id="UP000193498"/>
    </source>
</evidence>
<evidence type="ECO:0000313" key="1">
    <source>
        <dbReference type="EMBL" id="ORY03714.1"/>
    </source>
</evidence>
<comment type="caution">
    <text evidence="1">The sequence shown here is derived from an EMBL/GenBank/DDBJ whole genome shotgun (WGS) entry which is preliminary data.</text>
</comment>
<reference evidence="1 2" key="1">
    <citation type="submission" date="2016-07" db="EMBL/GenBank/DDBJ databases">
        <title>Pervasive Adenine N6-methylation of Active Genes in Fungi.</title>
        <authorList>
            <consortium name="DOE Joint Genome Institute"/>
            <person name="Mondo S.J."/>
            <person name="Dannebaum R.O."/>
            <person name="Kuo R.C."/>
            <person name="Labutti K."/>
            <person name="Haridas S."/>
            <person name="Kuo A."/>
            <person name="Salamov A."/>
            <person name="Ahrendt S.R."/>
            <person name="Lipzen A."/>
            <person name="Sullivan W."/>
            <person name="Andreopoulos W.B."/>
            <person name="Clum A."/>
            <person name="Lindquist E."/>
            <person name="Daum C."/>
            <person name="Ramamoorthy G.K."/>
            <person name="Gryganskyi A."/>
            <person name="Culley D."/>
            <person name="Magnuson J.K."/>
            <person name="James T.Y."/>
            <person name="O'Malley M.A."/>
            <person name="Stajich J.E."/>
            <person name="Spatafora J.W."/>
            <person name="Visel A."/>
            <person name="Grigoriev I.V."/>
        </authorList>
    </citation>
    <scope>NUCLEOTIDE SEQUENCE [LARGE SCALE GENOMIC DNA]</scope>
    <source>
        <strain evidence="1 2">CBS 931.73</strain>
    </source>
</reference>
<dbReference type="AlphaFoldDB" id="A0A1Y1Z0R8"/>
<accession>A0A1Y1Z0R8</accession>
<sequence>MGSTSGIKPEYIIGFVIAIIVDLDEERRWRRHLVWKKVSIEHPRKILKGLLRLFPPTLRDLR</sequence>
<keyword evidence="2" id="KW-1185">Reference proteome</keyword>
<gene>
    <name evidence="1" type="ORF">K493DRAFT_346001</name>
</gene>
<organism evidence="1 2">
    <name type="scientific">Basidiobolus meristosporus CBS 931.73</name>
    <dbReference type="NCBI Taxonomy" id="1314790"/>
    <lineage>
        <taxon>Eukaryota</taxon>
        <taxon>Fungi</taxon>
        <taxon>Fungi incertae sedis</taxon>
        <taxon>Zoopagomycota</taxon>
        <taxon>Entomophthoromycotina</taxon>
        <taxon>Basidiobolomycetes</taxon>
        <taxon>Basidiobolales</taxon>
        <taxon>Basidiobolaceae</taxon>
        <taxon>Basidiobolus</taxon>
    </lineage>
</organism>
<proteinExistence type="predicted"/>
<protein>
    <submittedName>
        <fullName evidence="1">Uncharacterized protein</fullName>
    </submittedName>
</protein>
<dbReference type="InParanoid" id="A0A1Y1Z0R8"/>
<dbReference type="EMBL" id="MCFE01000043">
    <property type="protein sequence ID" value="ORY03714.1"/>
    <property type="molecule type" value="Genomic_DNA"/>
</dbReference>
<dbReference type="Proteomes" id="UP000193498">
    <property type="component" value="Unassembled WGS sequence"/>
</dbReference>